<feature type="transmembrane region" description="Helical" evidence="1">
    <location>
        <begin position="39"/>
        <end position="62"/>
    </location>
</feature>
<dbReference type="EMBL" id="BSPC01000026">
    <property type="protein sequence ID" value="GLS19931.1"/>
    <property type="molecule type" value="Genomic_DNA"/>
</dbReference>
<feature type="transmembrane region" description="Helical" evidence="1">
    <location>
        <begin position="382"/>
        <end position="402"/>
    </location>
</feature>
<feature type="transmembrane region" description="Helical" evidence="1">
    <location>
        <begin position="322"/>
        <end position="341"/>
    </location>
</feature>
<dbReference type="RefSeq" id="WP_284312993.1">
    <property type="nucleotide sequence ID" value="NZ_BSPC01000026.1"/>
</dbReference>
<evidence type="ECO:0000313" key="3">
    <source>
        <dbReference type="Proteomes" id="UP001156882"/>
    </source>
</evidence>
<protein>
    <recommendedName>
        <fullName evidence="4">Membrane protein involved in the export of O-antigen and teichoic acid</fullName>
    </recommendedName>
</protein>
<keyword evidence="1" id="KW-0472">Membrane</keyword>
<feature type="transmembrane region" description="Helical" evidence="1">
    <location>
        <begin position="290"/>
        <end position="310"/>
    </location>
</feature>
<keyword evidence="3" id="KW-1185">Reference proteome</keyword>
<organism evidence="2 3">
    <name type="scientific">Labrys miyagiensis</name>
    <dbReference type="NCBI Taxonomy" id="346912"/>
    <lineage>
        <taxon>Bacteria</taxon>
        <taxon>Pseudomonadati</taxon>
        <taxon>Pseudomonadota</taxon>
        <taxon>Alphaproteobacteria</taxon>
        <taxon>Hyphomicrobiales</taxon>
        <taxon>Xanthobacteraceae</taxon>
        <taxon>Labrys</taxon>
    </lineage>
</organism>
<evidence type="ECO:0000256" key="1">
    <source>
        <dbReference type="SAM" id="Phobius"/>
    </source>
</evidence>
<feature type="transmembrane region" description="Helical" evidence="1">
    <location>
        <begin position="111"/>
        <end position="133"/>
    </location>
</feature>
<evidence type="ECO:0008006" key="4">
    <source>
        <dbReference type="Google" id="ProtNLM"/>
    </source>
</evidence>
<name>A0ABQ6CHV2_9HYPH</name>
<feature type="transmembrane region" description="Helical" evidence="1">
    <location>
        <begin position="83"/>
        <end position="105"/>
    </location>
</feature>
<evidence type="ECO:0000313" key="2">
    <source>
        <dbReference type="EMBL" id="GLS19931.1"/>
    </source>
</evidence>
<gene>
    <name evidence="2" type="ORF">GCM10007874_29480</name>
</gene>
<proteinExistence type="predicted"/>
<sequence>MNPKASGLIRYGLAASAPGTAAAAQFLLQLALLRFVDTAAFGQFAFVLGLVQFGYGLSNALISTPYTVNLNGAVLQPAQALSFFTVNLLFSVGWGAICGGAAAILGATHEAWLFALLGFLAMIRWFGRAHLYALHRPIQAAASDLVYSLALVAILGAACLMGLSLAMGALTISLATIAGLAALGSGFLMEQFRRAWSGSLWPYGGVWREQSRWTLLGVVSSEATANAHAYAVTLCAGPAAFAPIAATSLFVKPIALALTSLTQLERPAMARYLTDGNLAEALRAVLRFRVAVLCVWSVTVAAGVAVLAWYPHLLFKSSYDLGSLSIAFSLWAVISLLQCWSMPSSILLQAAQWFRPLAIWGVVCAALAIVAVVGLVLAAAPIYSLLGIVLGQAAANLSMMLLEHRLKRSQPGAAMGAASFKTSPVL</sequence>
<keyword evidence="1" id="KW-1133">Transmembrane helix</keyword>
<reference evidence="3" key="1">
    <citation type="journal article" date="2019" name="Int. J. Syst. Evol. Microbiol.">
        <title>The Global Catalogue of Microorganisms (GCM) 10K type strain sequencing project: providing services to taxonomists for standard genome sequencing and annotation.</title>
        <authorList>
            <consortium name="The Broad Institute Genomics Platform"/>
            <consortium name="The Broad Institute Genome Sequencing Center for Infectious Disease"/>
            <person name="Wu L."/>
            <person name="Ma J."/>
        </authorList>
    </citation>
    <scope>NUCLEOTIDE SEQUENCE [LARGE SCALE GENOMIC DNA]</scope>
    <source>
        <strain evidence="3">NBRC 101365</strain>
    </source>
</reference>
<comment type="caution">
    <text evidence="2">The sequence shown here is derived from an EMBL/GenBank/DDBJ whole genome shotgun (WGS) entry which is preliminary data.</text>
</comment>
<accession>A0ABQ6CHV2</accession>
<feature type="transmembrane region" description="Helical" evidence="1">
    <location>
        <begin position="169"/>
        <end position="189"/>
    </location>
</feature>
<feature type="transmembrane region" description="Helical" evidence="1">
    <location>
        <begin position="145"/>
        <end position="163"/>
    </location>
</feature>
<feature type="transmembrane region" description="Helical" evidence="1">
    <location>
        <begin position="353"/>
        <end position="376"/>
    </location>
</feature>
<dbReference type="Proteomes" id="UP001156882">
    <property type="component" value="Unassembled WGS sequence"/>
</dbReference>
<keyword evidence="1" id="KW-0812">Transmembrane</keyword>